<dbReference type="AlphaFoldDB" id="A0A1Y1I2C0"/>
<dbReference type="InterPro" id="IPR038409">
    <property type="entry name" value="Ycf54-like_sf"/>
</dbReference>
<comment type="similarity">
    <text evidence="1">Belongs to the ycf54 family.</text>
</comment>
<dbReference type="PANTHER" id="PTHR35319:SF2">
    <property type="entry name" value="YCF54"/>
    <property type="match status" value="1"/>
</dbReference>
<name>A0A1Y1I2C0_KLENI</name>
<dbReference type="Gene3D" id="3.30.70.1860">
    <property type="entry name" value="Uncharacterised protein family Ycf54"/>
    <property type="match status" value="1"/>
</dbReference>
<dbReference type="PANTHER" id="PTHR35319">
    <property type="match status" value="1"/>
</dbReference>
<dbReference type="Proteomes" id="UP000054558">
    <property type="component" value="Unassembled WGS sequence"/>
</dbReference>
<evidence type="ECO:0000256" key="1">
    <source>
        <dbReference type="ARBA" id="ARBA00043978"/>
    </source>
</evidence>
<organism evidence="2 3">
    <name type="scientific">Klebsormidium nitens</name>
    <name type="common">Green alga</name>
    <name type="synonym">Ulothrix nitens</name>
    <dbReference type="NCBI Taxonomy" id="105231"/>
    <lineage>
        <taxon>Eukaryota</taxon>
        <taxon>Viridiplantae</taxon>
        <taxon>Streptophyta</taxon>
        <taxon>Klebsormidiophyceae</taxon>
        <taxon>Klebsormidiales</taxon>
        <taxon>Klebsormidiaceae</taxon>
        <taxon>Klebsormidium</taxon>
    </lineage>
</organism>
<dbReference type="Pfam" id="PF10674">
    <property type="entry name" value="Ycf54"/>
    <property type="match status" value="1"/>
</dbReference>
<dbReference type="OrthoDB" id="2015635at2759"/>
<evidence type="ECO:0000313" key="2">
    <source>
        <dbReference type="EMBL" id="GAQ83331.1"/>
    </source>
</evidence>
<keyword evidence="3" id="KW-1185">Reference proteome</keyword>
<reference evidence="2 3" key="1">
    <citation type="journal article" date="2014" name="Nat. Commun.">
        <title>Klebsormidium flaccidum genome reveals primary factors for plant terrestrial adaptation.</title>
        <authorList>
            <person name="Hori K."/>
            <person name="Maruyama F."/>
            <person name="Fujisawa T."/>
            <person name="Togashi T."/>
            <person name="Yamamoto N."/>
            <person name="Seo M."/>
            <person name="Sato S."/>
            <person name="Yamada T."/>
            <person name="Mori H."/>
            <person name="Tajima N."/>
            <person name="Moriyama T."/>
            <person name="Ikeuchi M."/>
            <person name="Watanabe M."/>
            <person name="Wada H."/>
            <person name="Kobayashi K."/>
            <person name="Saito M."/>
            <person name="Masuda T."/>
            <person name="Sasaki-Sekimoto Y."/>
            <person name="Mashiguchi K."/>
            <person name="Awai K."/>
            <person name="Shimojima M."/>
            <person name="Masuda S."/>
            <person name="Iwai M."/>
            <person name="Nobusawa T."/>
            <person name="Narise T."/>
            <person name="Kondo S."/>
            <person name="Saito H."/>
            <person name="Sato R."/>
            <person name="Murakawa M."/>
            <person name="Ihara Y."/>
            <person name="Oshima-Yamada Y."/>
            <person name="Ohtaka K."/>
            <person name="Satoh M."/>
            <person name="Sonobe K."/>
            <person name="Ishii M."/>
            <person name="Ohtani R."/>
            <person name="Kanamori-Sato M."/>
            <person name="Honoki R."/>
            <person name="Miyazaki D."/>
            <person name="Mochizuki H."/>
            <person name="Umetsu J."/>
            <person name="Higashi K."/>
            <person name="Shibata D."/>
            <person name="Kamiya Y."/>
            <person name="Sato N."/>
            <person name="Nakamura Y."/>
            <person name="Tabata S."/>
            <person name="Ida S."/>
            <person name="Kurokawa K."/>
            <person name="Ohta H."/>
        </authorList>
    </citation>
    <scope>NUCLEOTIDE SEQUENCE [LARGE SCALE GENOMIC DNA]</scope>
    <source>
        <strain evidence="2 3">NIES-2285</strain>
    </source>
</reference>
<evidence type="ECO:0000313" key="3">
    <source>
        <dbReference type="Proteomes" id="UP000054558"/>
    </source>
</evidence>
<dbReference type="EMBL" id="DF237093">
    <property type="protein sequence ID" value="GAQ83331.1"/>
    <property type="molecule type" value="Genomic_DNA"/>
</dbReference>
<protein>
    <submittedName>
        <fullName evidence="2">Uncharacterized protein</fullName>
    </submittedName>
</protein>
<sequence>MQLASGVGRRNLNVRIRASSSDSNVEPPAWELKPEVPKEYWFAVTEANKMLLHGPQLETVLRDAVERAERSNLPRNTWLIFEPTFLEEHPGLKGVKKDMKGQVAAIVSTNQDWMIQIVKPMLPGVVIGKFLFPSKYIKDPLASAIKASPNVPSGAGIWH</sequence>
<dbReference type="InterPro" id="IPR019616">
    <property type="entry name" value="Ycf54"/>
</dbReference>
<proteinExistence type="inferred from homology"/>
<gene>
    <name evidence="2" type="ORF">KFL_001440190</name>
</gene>
<accession>A0A1Y1I2C0</accession>